<feature type="transmembrane region" description="Helical" evidence="6">
    <location>
        <begin position="229"/>
        <end position="252"/>
    </location>
</feature>
<sequence length="438" mass="47161">MFTWFTSLDRTERKTLYACFGGWAVDALDTQLYSFLIPTLIAVWGMTNAEAGFLGTSALISSAIGGWAAGILSDRIGRVRVMKLAILWFSFFTVLSGFCNSFEQLLAARILSGIGFGGEWAAGSVLMGEIIRSEYRGKAVGTVQSAYAIGYAIAAILSSILFATLPDTQAWRWMFWLGAAPAILVLLALRGVPEPAVFLAAREKRVKAGEAPVSPLMIFHRRYLRTTSLTSLLAFGVQAGGFSMVIWLPTFLKTVREISTVGVGYHMFVLTVGSFVGYIVAAYLCDAIGRRRNFLLFALLNWIFIPAFLYLPGGGAVMFALDFVLGFAALGIYSALGPYFTELFPNAIRGNGQGFAYNFGRAAGAFFPTVIGLMTAGGHLPLRDAMAVTAVSAYFFVLLAIALLPETRGRELSEEAEKDNAGQGAALRLAQPVPGNGS</sequence>
<feature type="transmembrane region" description="Helical" evidence="6">
    <location>
        <begin position="20"/>
        <end position="45"/>
    </location>
</feature>
<evidence type="ECO:0000256" key="1">
    <source>
        <dbReference type="ARBA" id="ARBA00004141"/>
    </source>
</evidence>
<organism evidence="8 9">
    <name type="scientific">Labrys okinawensis</name>
    <dbReference type="NCBI Taxonomy" id="346911"/>
    <lineage>
        <taxon>Bacteria</taxon>
        <taxon>Pseudomonadati</taxon>
        <taxon>Pseudomonadota</taxon>
        <taxon>Alphaproteobacteria</taxon>
        <taxon>Hyphomicrobiales</taxon>
        <taxon>Xanthobacteraceae</taxon>
        <taxon>Labrys</taxon>
    </lineage>
</organism>
<dbReference type="PROSITE" id="PS00217">
    <property type="entry name" value="SUGAR_TRANSPORT_2"/>
    <property type="match status" value="1"/>
</dbReference>
<comment type="caution">
    <text evidence="8">The sequence shown here is derived from an EMBL/GenBank/DDBJ whole genome shotgun (WGS) entry which is preliminary data.</text>
</comment>
<dbReference type="PANTHER" id="PTHR23508:SF10">
    <property type="entry name" value="CARBOXYLIC ACID TRANSPORTER PROTEIN HOMOLOG"/>
    <property type="match status" value="1"/>
</dbReference>
<feature type="transmembrane region" description="Helical" evidence="6">
    <location>
        <begin position="84"/>
        <end position="103"/>
    </location>
</feature>
<dbReference type="InterPro" id="IPR036259">
    <property type="entry name" value="MFS_trans_sf"/>
</dbReference>
<accession>A0A2S9Q7J4</accession>
<dbReference type="Pfam" id="PF07690">
    <property type="entry name" value="MFS_1"/>
    <property type="match status" value="1"/>
</dbReference>
<evidence type="ECO:0000256" key="5">
    <source>
        <dbReference type="SAM" id="MobiDB-lite"/>
    </source>
</evidence>
<dbReference type="SUPFAM" id="SSF103473">
    <property type="entry name" value="MFS general substrate transporter"/>
    <property type="match status" value="1"/>
</dbReference>
<keyword evidence="4 6" id="KW-0472">Membrane</keyword>
<feature type="transmembrane region" description="Helical" evidence="6">
    <location>
        <begin position="170"/>
        <end position="189"/>
    </location>
</feature>
<dbReference type="GO" id="GO:0005886">
    <property type="term" value="C:plasma membrane"/>
    <property type="evidence" value="ECO:0007669"/>
    <property type="project" value="TreeGrafter"/>
</dbReference>
<dbReference type="CDD" id="cd17371">
    <property type="entry name" value="MFS_MucK"/>
    <property type="match status" value="1"/>
</dbReference>
<dbReference type="OrthoDB" id="9784658at2"/>
<dbReference type="InterPro" id="IPR005829">
    <property type="entry name" value="Sugar_transporter_CS"/>
</dbReference>
<feature type="transmembrane region" description="Helical" evidence="6">
    <location>
        <begin position="386"/>
        <end position="404"/>
    </location>
</feature>
<keyword evidence="3 6" id="KW-1133">Transmembrane helix</keyword>
<dbReference type="PROSITE" id="PS50850">
    <property type="entry name" value="MFS"/>
    <property type="match status" value="1"/>
</dbReference>
<dbReference type="EMBL" id="PUEJ01000009">
    <property type="protein sequence ID" value="PRH85321.1"/>
    <property type="molecule type" value="Genomic_DNA"/>
</dbReference>
<protein>
    <submittedName>
        <fullName evidence="8">MFS transporter</fullName>
    </submittedName>
</protein>
<feature type="transmembrane region" description="Helical" evidence="6">
    <location>
        <begin position="294"/>
        <end position="311"/>
    </location>
</feature>
<dbReference type="PANTHER" id="PTHR23508">
    <property type="entry name" value="CARBOXYLIC ACID TRANSPORTER PROTEIN HOMOLOG"/>
    <property type="match status" value="1"/>
</dbReference>
<comment type="subcellular location">
    <subcellularLocation>
        <location evidence="1">Membrane</location>
        <topology evidence="1">Multi-pass membrane protein</topology>
    </subcellularLocation>
</comment>
<keyword evidence="2 6" id="KW-0812">Transmembrane</keyword>
<name>A0A2S9Q7J4_9HYPH</name>
<feature type="transmembrane region" description="Helical" evidence="6">
    <location>
        <begin position="362"/>
        <end position="380"/>
    </location>
</feature>
<dbReference type="RefSeq" id="WP_105864410.1">
    <property type="nucleotide sequence ID" value="NZ_PUEJ01000009.1"/>
</dbReference>
<feature type="region of interest" description="Disordered" evidence="5">
    <location>
        <begin position="413"/>
        <end position="438"/>
    </location>
</feature>
<evidence type="ECO:0000256" key="2">
    <source>
        <dbReference type="ARBA" id="ARBA00022692"/>
    </source>
</evidence>
<feature type="transmembrane region" description="Helical" evidence="6">
    <location>
        <begin position="143"/>
        <end position="164"/>
    </location>
</feature>
<evidence type="ECO:0000259" key="7">
    <source>
        <dbReference type="PROSITE" id="PS50850"/>
    </source>
</evidence>
<dbReference type="GO" id="GO:0046943">
    <property type="term" value="F:carboxylic acid transmembrane transporter activity"/>
    <property type="evidence" value="ECO:0007669"/>
    <property type="project" value="TreeGrafter"/>
</dbReference>
<proteinExistence type="predicted"/>
<feature type="transmembrane region" description="Helical" evidence="6">
    <location>
        <begin position="264"/>
        <end position="285"/>
    </location>
</feature>
<gene>
    <name evidence="8" type="ORF">C5L14_23035</name>
</gene>
<evidence type="ECO:0000256" key="6">
    <source>
        <dbReference type="SAM" id="Phobius"/>
    </source>
</evidence>
<dbReference type="Gene3D" id="1.20.1250.20">
    <property type="entry name" value="MFS general substrate transporter like domains"/>
    <property type="match status" value="2"/>
</dbReference>
<keyword evidence="9" id="KW-1185">Reference proteome</keyword>
<evidence type="ECO:0000313" key="8">
    <source>
        <dbReference type="EMBL" id="PRH85321.1"/>
    </source>
</evidence>
<evidence type="ECO:0000256" key="4">
    <source>
        <dbReference type="ARBA" id="ARBA00023136"/>
    </source>
</evidence>
<evidence type="ECO:0000256" key="3">
    <source>
        <dbReference type="ARBA" id="ARBA00022989"/>
    </source>
</evidence>
<feature type="domain" description="Major facilitator superfamily (MFS) profile" evidence="7">
    <location>
        <begin position="15"/>
        <end position="408"/>
    </location>
</feature>
<dbReference type="AlphaFoldDB" id="A0A2S9Q7J4"/>
<feature type="transmembrane region" description="Helical" evidence="6">
    <location>
        <begin position="109"/>
        <end position="131"/>
    </location>
</feature>
<dbReference type="Proteomes" id="UP000237682">
    <property type="component" value="Unassembled WGS sequence"/>
</dbReference>
<reference evidence="8 9" key="1">
    <citation type="submission" date="2018-02" db="EMBL/GenBank/DDBJ databases">
        <title>Whole genome sequencing of endophytic bacterium.</title>
        <authorList>
            <person name="Eedara R."/>
            <person name="Podile A.R."/>
        </authorList>
    </citation>
    <scope>NUCLEOTIDE SEQUENCE [LARGE SCALE GENOMIC DNA]</scope>
    <source>
        <strain evidence="8 9">RP1T</strain>
    </source>
</reference>
<feature type="transmembrane region" description="Helical" evidence="6">
    <location>
        <begin position="51"/>
        <end position="72"/>
    </location>
</feature>
<evidence type="ECO:0000313" key="9">
    <source>
        <dbReference type="Proteomes" id="UP000237682"/>
    </source>
</evidence>
<feature type="transmembrane region" description="Helical" evidence="6">
    <location>
        <begin position="317"/>
        <end position="341"/>
    </location>
</feature>
<dbReference type="InterPro" id="IPR011701">
    <property type="entry name" value="MFS"/>
</dbReference>
<dbReference type="InterPro" id="IPR020846">
    <property type="entry name" value="MFS_dom"/>
</dbReference>